<evidence type="ECO:0000313" key="3">
    <source>
        <dbReference type="Proteomes" id="UP000507470"/>
    </source>
</evidence>
<dbReference type="Proteomes" id="UP000507470">
    <property type="component" value="Unassembled WGS sequence"/>
</dbReference>
<dbReference type="EMBL" id="CACVKT020005607">
    <property type="protein sequence ID" value="CAC5396273.1"/>
    <property type="molecule type" value="Genomic_DNA"/>
</dbReference>
<dbReference type="GO" id="GO:0045892">
    <property type="term" value="P:negative regulation of DNA-templated transcription"/>
    <property type="evidence" value="ECO:0007669"/>
    <property type="project" value="TreeGrafter"/>
</dbReference>
<evidence type="ECO:0000259" key="1">
    <source>
        <dbReference type="PROSITE" id="PS51269"/>
    </source>
</evidence>
<dbReference type="PANTHER" id="PTHR16231:SF2">
    <property type="entry name" value="COMM DOMAIN-CONTAINING PROTEIN 7"/>
    <property type="match status" value="1"/>
</dbReference>
<feature type="domain" description="COMM" evidence="1">
    <location>
        <begin position="134"/>
        <end position="201"/>
    </location>
</feature>
<proteinExistence type="predicted"/>
<sequence length="201" mass="22469">MAATFHFSKETPPESMFTDIQTLNKFQTNQFNELVEYSLEFLSEPGKASRLMTKLEDFAEQNSVNSNALKGVFKSLIAIPNGALKKSLNVTQLKEDLVNLGLSEEKADYFCQQWNNNLAALSKGALGQTLTVNQLVDMEWKFGVTAASSEVDKVGNTFLQLKLAINTGNGIKNTYMELTLPQFYSFLHEMEKAKASLEYLS</sequence>
<accession>A0A6J8CIJ1</accession>
<reference evidence="2 3" key="1">
    <citation type="submission" date="2020-06" db="EMBL/GenBank/DDBJ databases">
        <authorList>
            <person name="Li R."/>
            <person name="Bekaert M."/>
        </authorList>
    </citation>
    <scope>NUCLEOTIDE SEQUENCE [LARGE SCALE GENOMIC DNA]</scope>
    <source>
        <strain evidence="3">wild</strain>
    </source>
</reference>
<name>A0A6J8CIJ1_MYTCO</name>
<dbReference type="OrthoDB" id="76101at2759"/>
<dbReference type="InterPro" id="IPR017920">
    <property type="entry name" value="COMM"/>
</dbReference>
<dbReference type="Pfam" id="PF07258">
    <property type="entry name" value="COMM_domain"/>
    <property type="match status" value="1"/>
</dbReference>
<protein>
    <submittedName>
        <fullName evidence="2">COMMD7</fullName>
    </submittedName>
</protein>
<dbReference type="PANTHER" id="PTHR16231">
    <property type="entry name" value="COMM DOMAIN-CONTAINING PROTEIN 4-8 FAMILY MEMBER"/>
    <property type="match status" value="1"/>
</dbReference>
<dbReference type="AlphaFoldDB" id="A0A6J8CIJ1"/>
<dbReference type="GO" id="GO:0051059">
    <property type="term" value="F:NF-kappaB binding"/>
    <property type="evidence" value="ECO:0007669"/>
    <property type="project" value="TreeGrafter"/>
</dbReference>
<dbReference type="PROSITE" id="PS51269">
    <property type="entry name" value="COMM"/>
    <property type="match status" value="1"/>
</dbReference>
<keyword evidence="3" id="KW-1185">Reference proteome</keyword>
<gene>
    <name evidence="2" type="ORF">MCOR_30854</name>
</gene>
<dbReference type="Pfam" id="PF21672">
    <property type="entry name" value="COMM_HN"/>
    <property type="match status" value="1"/>
</dbReference>
<dbReference type="InterPro" id="IPR047155">
    <property type="entry name" value="COMMD4/6/7/8"/>
</dbReference>
<evidence type="ECO:0000313" key="2">
    <source>
        <dbReference type="EMBL" id="CAC5396273.1"/>
    </source>
</evidence>
<organism evidence="2 3">
    <name type="scientific">Mytilus coruscus</name>
    <name type="common">Sea mussel</name>
    <dbReference type="NCBI Taxonomy" id="42192"/>
    <lineage>
        <taxon>Eukaryota</taxon>
        <taxon>Metazoa</taxon>
        <taxon>Spiralia</taxon>
        <taxon>Lophotrochozoa</taxon>
        <taxon>Mollusca</taxon>
        <taxon>Bivalvia</taxon>
        <taxon>Autobranchia</taxon>
        <taxon>Pteriomorphia</taxon>
        <taxon>Mytilida</taxon>
        <taxon>Mytiloidea</taxon>
        <taxon>Mytilidae</taxon>
        <taxon>Mytilinae</taxon>
        <taxon>Mytilus</taxon>
    </lineage>
</organism>
<dbReference type="GO" id="GO:0033209">
    <property type="term" value="P:tumor necrosis factor-mediated signaling pathway"/>
    <property type="evidence" value="ECO:0007669"/>
    <property type="project" value="TreeGrafter"/>
</dbReference>